<evidence type="ECO:0000313" key="8">
    <source>
        <dbReference type="EMBL" id="KAE8765915.1"/>
    </source>
</evidence>
<evidence type="ECO:0000256" key="6">
    <source>
        <dbReference type="RuleBase" id="RU361277"/>
    </source>
</evidence>
<sequence>MKALVYDAPGQIEWREHPDPTIQNDTDIIMRVTTTTICGSDAHIIKGGVPDTPAGTVLGHEGVGVVEEVGASVSNVKPGDRVIATCVSGCGYCRFCTAGMVGQCQNSGGWALGHLVDGLQAEYVRIPFAQNSLYKIPDELDDEQVLFLTDILPTAYEVGILRGEVGPGDTVVIVGAGPVGLSATLTAQLFSPANVVVVDLVESRRAKALELGATHAVSPEAAREVVNELTGGLGADVTIEAAGFPAPFELAAALVRPGGRIANIGVHEEPAMLHLESLWAKQITLTTGIPSALSVPTLMKAIAAGTLDGTTLITHRLPLQEMKQGYEIFRNAADTNALKVVLNQ</sequence>
<dbReference type="Gene3D" id="3.40.50.720">
    <property type="entry name" value="NAD(P)-binding Rossmann-like Domain"/>
    <property type="match status" value="1"/>
</dbReference>
<dbReference type="OrthoDB" id="241504at2"/>
<dbReference type="InterPro" id="IPR013149">
    <property type="entry name" value="ADH-like_C"/>
</dbReference>
<keyword evidence="9" id="KW-1185">Reference proteome</keyword>
<dbReference type="GO" id="GO:0016491">
    <property type="term" value="F:oxidoreductase activity"/>
    <property type="evidence" value="ECO:0007669"/>
    <property type="project" value="UniProtKB-KW"/>
</dbReference>
<gene>
    <name evidence="8" type="ORF">GB883_01445</name>
</gene>
<evidence type="ECO:0000256" key="2">
    <source>
        <dbReference type="ARBA" id="ARBA00008072"/>
    </source>
</evidence>
<comment type="caution">
    <text evidence="8">The sequence shown here is derived from an EMBL/GenBank/DDBJ whole genome shotgun (WGS) entry which is preliminary data.</text>
</comment>
<evidence type="ECO:0000259" key="7">
    <source>
        <dbReference type="SMART" id="SM00829"/>
    </source>
</evidence>
<dbReference type="Gene3D" id="3.90.180.10">
    <property type="entry name" value="Medium-chain alcohol dehydrogenases, catalytic domain"/>
    <property type="match status" value="1"/>
</dbReference>
<keyword evidence="4 6" id="KW-0862">Zinc</keyword>
<dbReference type="InterPro" id="IPR020843">
    <property type="entry name" value="ER"/>
</dbReference>
<evidence type="ECO:0000313" key="9">
    <source>
        <dbReference type="Proteomes" id="UP000451860"/>
    </source>
</evidence>
<keyword evidence="3 6" id="KW-0479">Metal-binding</keyword>
<comment type="similarity">
    <text evidence="2 6">Belongs to the zinc-containing alcohol dehydrogenase family.</text>
</comment>
<dbReference type="InterPro" id="IPR013154">
    <property type="entry name" value="ADH-like_N"/>
</dbReference>
<dbReference type="Proteomes" id="UP000451860">
    <property type="component" value="Unassembled WGS sequence"/>
</dbReference>
<dbReference type="AlphaFoldDB" id="A0A7J5UUE5"/>
<feature type="domain" description="Enoyl reductase (ER)" evidence="7">
    <location>
        <begin position="7"/>
        <end position="342"/>
    </location>
</feature>
<evidence type="ECO:0000256" key="1">
    <source>
        <dbReference type="ARBA" id="ARBA00001947"/>
    </source>
</evidence>
<protein>
    <submittedName>
        <fullName evidence="8">Alcohol dehydrogenase catalytic domain-containing protein</fullName>
    </submittedName>
</protein>
<reference evidence="8 9" key="1">
    <citation type="submission" date="2019-10" db="EMBL/GenBank/DDBJ databases">
        <title>Georgenia wutianyii sp. nov. and Georgenia yuyongxinii sp. nov. isolated from plateau pika (Ochotona curzoniae) in the Qinghai-Tibet plateau of China.</title>
        <authorList>
            <person name="Tian Z."/>
        </authorList>
    </citation>
    <scope>NUCLEOTIDE SEQUENCE [LARGE SCALE GENOMIC DNA]</scope>
    <source>
        <strain evidence="8 9">DSM 21501</strain>
    </source>
</reference>
<keyword evidence="5" id="KW-0560">Oxidoreductase</keyword>
<dbReference type="Pfam" id="PF00107">
    <property type="entry name" value="ADH_zinc_N"/>
    <property type="match status" value="1"/>
</dbReference>
<dbReference type="PROSITE" id="PS00059">
    <property type="entry name" value="ADH_ZINC"/>
    <property type="match status" value="1"/>
</dbReference>
<dbReference type="PANTHER" id="PTHR42813:SF4">
    <property type="entry name" value="NADP-DEPENDENT ISOPROPANOL DEHYDROGENASE"/>
    <property type="match status" value="1"/>
</dbReference>
<dbReference type="InterPro" id="IPR002328">
    <property type="entry name" value="ADH_Zn_CS"/>
</dbReference>
<evidence type="ECO:0000256" key="5">
    <source>
        <dbReference type="ARBA" id="ARBA00023002"/>
    </source>
</evidence>
<dbReference type="PANTHER" id="PTHR42813">
    <property type="entry name" value="ZINC-TYPE ALCOHOL DEHYDROGENASE-LIKE"/>
    <property type="match status" value="1"/>
</dbReference>
<dbReference type="RefSeq" id="WP_152202363.1">
    <property type="nucleotide sequence ID" value="NZ_VUKF01000013.1"/>
</dbReference>
<dbReference type="SMART" id="SM00829">
    <property type="entry name" value="PKS_ER"/>
    <property type="match status" value="1"/>
</dbReference>
<name>A0A7J5UUE5_9MICO</name>
<dbReference type="SUPFAM" id="SSF51735">
    <property type="entry name" value="NAD(P)-binding Rossmann-fold domains"/>
    <property type="match status" value="1"/>
</dbReference>
<dbReference type="EMBL" id="WHJE01000003">
    <property type="protein sequence ID" value="KAE8765915.1"/>
    <property type="molecule type" value="Genomic_DNA"/>
</dbReference>
<dbReference type="GO" id="GO:0008270">
    <property type="term" value="F:zinc ion binding"/>
    <property type="evidence" value="ECO:0007669"/>
    <property type="project" value="InterPro"/>
</dbReference>
<comment type="cofactor">
    <cofactor evidence="1 6">
        <name>Zn(2+)</name>
        <dbReference type="ChEBI" id="CHEBI:29105"/>
    </cofactor>
</comment>
<dbReference type="InterPro" id="IPR011032">
    <property type="entry name" value="GroES-like_sf"/>
</dbReference>
<proteinExistence type="inferred from homology"/>
<dbReference type="Pfam" id="PF08240">
    <property type="entry name" value="ADH_N"/>
    <property type="match status" value="1"/>
</dbReference>
<accession>A0A7J5UUE5</accession>
<dbReference type="SUPFAM" id="SSF50129">
    <property type="entry name" value="GroES-like"/>
    <property type="match status" value="1"/>
</dbReference>
<organism evidence="8 9">
    <name type="scientific">Georgenia thermotolerans</name>
    <dbReference type="NCBI Taxonomy" id="527326"/>
    <lineage>
        <taxon>Bacteria</taxon>
        <taxon>Bacillati</taxon>
        <taxon>Actinomycetota</taxon>
        <taxon>Actinomycetes</taxon>
        <taxon>Micrococcales</taxon>
        <taxon>Bogoriellaceae</taxon>
        <taxon>Georgenia</taxon>
    </lineage>
</organism>
<evidence type="ECO:0000256" key="3">
    <source>
        <dbReference type="ARBA" id="ARBA00022723"/>
    </source>
</evidence>
<evidence type="ECO:0000256" key="4">
    <source>
        <dbReference type="ARBA" id="ARBA00022833"/>
    </source>
</evidence>
<dbReference type="InterPro" id="IPR036291">
    <property type="entry name" value="NAD(P)-bd_dom_sf"/>
</dbReference>